<dbReference type="HOGENOM" id="CLU_714877_0_0_1"/>
<organism evidence="2 3">
    <name type="scientific">Laccaria amethystina LaAM-08-1</name>
    <dbReference type="NCBI Taxonomy" id="1095629"/>
    <lineage>
        <taxon>Eukaryota</taxon>
        <taxon>Fungi</taxon>
        <taxon>Dikarya</taxon>
        <taxon>Basidiomycota</taxon>
        <taxon>Agaricomycotina</taxon>
        <taxon>Agaricomycetes</taxon>
        <taxon>Agaricomycetidae</taxon>
        <taxon>Agaricales</taxon>
        <taxon>Agaricineae</taxon>
        <taxon>Hydnangiaceae</taxon>
        <taxon>Laccaria</taxon>
    </lineage>
</organism>
<protein>
    <submittedName>
        <fullName evidence="2">Uncharacterized protein</fullName>
    </submittedName>
</protein>
<dbReference type="EMBL" id="KN839533">
    <property type="protein sequence ID" value="KIJ89654.1"/>
    <property type="molecule type" value="Genomic_DNA"/>
</dbReference>
<dbReference type="Proteomes" id="UP000054477">
    <property type="component" value="Unassembled WGS sequence"/>
</dbReference>
<dbReference type="AlphaFoldDB" id="A0A0C9WGL5"/>
<sequence>VVSDKAAPQKKRTHLQVVAGGLDDSDADATNPFSSQVTSKVQRPQAEPSKGVGLKRDLSRRNELVTEIVCDEGTVIPIRAALKRSAKLTPKIPAPSVKVETERKGKGAQTATVNTKRRLNNNSVRIDDLPDFAREGRTWRKLFLPTLYDGFFTSDEPFAKFIKGSQPFVTFVQTTMCLVYPKVSYKVSSTDAIHLLAYNRINEKRSSIACTALTIIQSHIKTLSDDQSGHNWLRWAVRMDGPLFFKVPTPYDCPSDRKHPGYINPQGRLMLKFVLQLATPFLPLKSGTLAKHGHPRGLFALILAALERAVRASLQPDDVKDFSNDFWGSKVTSYYSSLVSIDDNKWKEVLDACDADCVSENDDHLADISLLDTNRAVLSNFSSPQKA</sequence>
<feature type="region of interest" description="Disordered" evidence="1">
    <location>
        <begin position="1"/>
        <end position="53"/>
    </location>
</feature>
<evidence type="ECO:0000313" key="3">
    <source>
        <dbReference type="Proteomes" id="UP000054477"/>
    </source>
</evidence>
<proteinExistence type="predicted"/>
<evidence type="ECO:0000313" key="2">
    <source>
        <dbReference type="EMBL" id="KIJ89654.1"/>
    </source>
</evidence>
<dbReference type="OrthoDB" id="3070163at2759"/>
<accession>A0A0C9WGL5</accession>
<reference evidence="3" key="2">
    <citation type="submission" date="2015-01" db="EMBL/GenBank/DDBJ databases">
        <title>Evolutionary Origins and Diversification of the Mycorrhizal Mutualists.</title>
        <authorList>
            <consortium name="DOE Joint Genome Institute"/>
            <consortium name="Mycorrhizal Genomics Consortium"/>
            <person name="Kohler A."/>
            <person name="Kuo A."/>
            <person name="Nagy L.G."/>
            <person name="Floudas D."/>
            <person name="Copeland A."/>
            <person name="Barry K.W."/>
            <person name="Cichocki N."/>
            <person name="Veneault-Fourrey C."/>
            <person name="LaButti K."/>
            <person name="Lindquist E.A."/>
            <person name="Lipzen A."/>
            <person name="Lundell T."/>
            <person name="Morin E."/>
            <person name="Murat C."/>
            <person name="Riley R."/>
            <person name="Ohm R."/>
            <person name="Sun H."/>
            <person name="Tunlid A."/>
            <person name="Henrissat B."/>
            <person name="Grigoriev I.V."/>
            <person name="Hibbett D.S."/>
            <person name="Martin F."/>
        </authorList>
    </citation>
    <scope>NUCLEOTIDE SEQUENCE [LARGE SCALE GENOMIC DNA]</scope>
    <source>
        <strain evidence="3">LaAM-08-1</strain>
    </source>
</reference>
<reference evidence="2 3" key="1">
    <citation type="submission" date="2014-04" db="EMBL/GenBank/DDBJ databases">
        <authorList>
            <consortium name="DOE Joint Genome Institute"/>
            <person name="Kuo A."/>
            <person name="Kohler A."/>
            <person name="Nagy L.G."/>
            <person name="Floudas D."/>
            <person name="Copeland A."/>
            <person name="Barry K.W."/>
            <person name="Cichocki N."/>
            <person name="Veneault-Fourrey C."/>
            <person name="LaButti K."/>
            <person name="Lindquist E.A."/>
            <person name="Lipzen A."/>
            <person name="Lundell T."/>
            <person name="Morin E."/>
            <person name="Murat C."/>
            <person name="Sun H."/>
            <person name="Tunlid A."/>
            <person name="Henrissat B."/>
            <person name="Grigoriev I.V."/>
            <person name="Hibbett D.S."/>
            <person name="Martin F."/>
            <person name="Nordberg H.P."/>
            <person name="Cantor M.N."/>
            <person name="Hua S.X."/>
        </authorList>
    </citation>
    <scope>NUCLEOTIDE SEQUENCE [LARGE SCALE GENOMIC DNA]</scope>
    <source>
        <strain evidence="2 3">LaAM-08-1</strain>
    </source>
</reference>
<evidence type="ECO:0000256" key="1">
    <source>
        <dbReference type="SAM" id="MobiDB-lite"/>
    </source>
</evidence>
<name>A0A0C9WGL5_9AGAR</name>
<feature type="non-terminal residue" evidence="2">
    <location>
        <position position="387"/>
    </location>
</feature>
<gene>
    <name evidence="2" type="ORF">K443DRAFT_666804</name>
</gene>
<keyword evidence="3" id="KW-1185">Reference proteome</keyword>
<feature type="compositionally biased region" description="Polar residues" evidence="1">
    <location>
        <begin position="31"/>
        <end position="42"/>
    </location>
</feature>